<dbReference type="PANTHER" id="PTHR13030:SF8">
    <property type="entry name" value="ADP-RIBOSE PYROPHOSPHATASE, MITOCHONDRIAL"/>
    <property type="match status" value="1"/>
</dbReference>
<organism evidence="3">
    <name type="scientific">Arion vulgaris</name>
    <dbReference type="NCBI Taxonomy" id="1028688"/>
    <lineage>
        <taxon>Eukaryota</taxon>
        <taxon>Metazoa</taxon>
        <taxon>Spiralia</taxon>
        <taxon>Lophotrochozoa</taxon>
        <taxon>Mollusca</taxon>
        <taxon>Gastropoda</taxon>
        <taxon>Heterobranchia</taxon>
        <taxon>Euthyneura</taxon>
        <taxon>Panpulmonata</taxon>
        <taxon>Eupulmonata</taxon>
        <taxon>Stylommatophora</taxon>
        <taxon>Helicina</taxon>
        <taxon>Arionoidea</taxon>
        <taxon>Arionidae</taxon>
        <taxon>Arion</taxon>
    </lineage>
</organism>
<dbReference type="CDD" id="cd03670">
    <property type="entry name" value="NUDIX_ADPRase_Nudt9"/>
    <property type="match status" value="1"/>
</dbReference>
<dbReference type="InterPro" id="IPR000086">
    <property type="entry name" value="NUDIX_hydrolase_dom"/>
</dbReference>
<accession>A0A0B6YT90</accession>
<evidence type="ECO:0000313" key="3">
    <source>
        <dbReference type="EMBL" id="CEK59459.1"/>
    </source>
</evidence>
<reference evidence="3" key="1">
    <citation type="submission" date="2014-12" db="EMBL/GenBank/DDBJ databases">
        <title>Insight into the proteome of Arion vulgaris.</title>
        <authorList>
            <person name="Aradska J."/>
            <person name="Bulat T."/>
            <person name="Smidak R."/>
            <person name="Sarate P."/>
            <person name="Gangsoo J."/>
            <person name="Sialana F."/>
            <person name="Bilban M."/>
            <person name="Lubec G."/>
        </authorList>
    </citation>
    <scope>NUCLEOTIDE SEQUENCE</scope>
    <source>
        <tissue evidence="3">Skin</tissue>
    </source>
</reference>
<evidence type="ECO:0000259" key="2">
    <source>
        <dbReference type="PROSITE" id="PS51462"/>
    </source>
</evidence>
<proteinExistence type="predicted"/>
<dbReference type="Pfam" id="PF25969">
    <property type="entry name" value="NUDT9_N"/>
    <property type="match status" value="1"/>
</dbReference>
<dbReference type="InterPro" id="IPR015797">
    <property type="entry name" value="NUDIX_hydrolase-like_dom_sf"/>
</dbReference>
<keyword evidence="1" id="KW-0732">Signal</keyword>
<evidence type="ECO:0000256" key="1">
    <source>
        <dbReference type="SAM" id="SignalP"/>
    </source>
</evidence>
<dbReference type="GO" id="GO:0047631">
    <property type="term" value="F:ADP-ribose diphosphatase activity"/>
    <property type="evidence" value="ECO:0007669"/>
    <property type="project" value="InterPro"/>
</dbReference>
<name>A0A0B6YT90_9EUPU</name>
<dbReference type="SUPFAM" id="SSF55811">
    <property type="entry name" value="Nudix"/>
    <property type="match status" value="1"/>
</dbReference>
<dbReference type="InterPro" id="IPR039989">
    <property type="entry name" value="NUDT9"/>
</dbReference>
<dbReference type="PROSITE" id="PS51462">
    <property type="entry name" value="NUDIX"/>
    <property type="match status" value="1"/>
</dbReference>
<dbReference type="PANTHER" id="PTHR13030">
    <property type="entry name" value="NUDIX HYDROLASE"/>
    <property type="match status" value="1"/>
</dbReference>
<dbReference type="Gene3D" id="3.90.79.10">
    <property type="entry name" value="Nucleoside Triphosphate Pyrophosphohydrolase"/>
    <property type="match status" value="1"/>
</dbReference>
<dbReference type="AlphaFoldDB" id="A0A0B6YT90"/>
<dbReference type="Pfam" id="PF00293">
    <property type="entry name" value="NUDIX"/>
    <property type="match status" value="1"/>
</dbReference>
<dbReference type="EMBL" id="HACG01012594">
    <property type="protein sequence ID" value="CEK59459.1"/>
    <property type="molecule type" value="Transcribed_RNA"/>
</dbReference>
<feature type="signal peptide" evidence="1">
    <location>
        <begin position="1"/>
        <end position="21"/>
    </location>
</feature>
<dbReference type="FunFam" id="3.90.79.10:FF:000021">
    <property type="entry name" value="ADP-ribose pyrophosphatase, mitochondrial isoform X1"/>
    <property type="match status" value="1"/>
</dbReference>
<protein>
    <recommendedName>
        <fullName evidence="2">Nudix hydrolase domain-containing protein</fullName>
    </recommendedName>
</protein>
<feature type="chain" id="PRO_5002111988" description="Nudix hydrolase domain-containing protein" evidence="1">
    <location>
        <begin position="22"/>
        <end position="349"/>
    </location>
</feature>
<feature type="domain" description="Nudix hydrolase" evidence="2">
    <location>
        <begin position="190"/>
        <end position="344"/>
    </location>
</feature>
<sequence length="349" mass="39358">MNRRSFQCLLQASLIFGLGRAHNSKQTKVRSVSRDSVCVRIPSSFESNFLSCSHHSDSIIMEEDYPHIKARSEIYPRSTVKRFPVPDEKVRWEVAFQEYKPVYYTSKSVLDEPPWADKENIINGNAPGGKAPQWNKLDDSVNRCSHLGNYTIDPDTKVPRNPKGRTGISGRGCLGRWGPNHAADPIVTRWKVDSDNKPVTDKDGNKIAQFIAIQRSDNNELAIPGGMVDPNELITQTMKREFGEEALNSLEVSDSERKTIAESVDILFKNGVEVFRGYVDDPRNTDNSWMETVAMNFHDNDGAGVAQFKLTAGDDAISVQWMDMHSKISLYASHKEFLRKVAKHLNASW</sequence>
<gene>
    <name evidence="3" type="primary">ORF36383</name>
</gene>